<protein>
    <submittedName>
        <fullName evidence="5">Class I SAM-dependent methyltransferase</fullName>
    </submittedName>
</protein>
<evidence type="ECO:0000256" key="3">
    <source>
        <dbReference type="ARBA" id="ARBA00022691"/>
    </source>
</evidence>
<keyword evidence="2 5" id="KW-0808">Transferase</keyword>
<dbReference type="InterPro" id="IPR041698">
    <property type="entry name" value="Methyltransf_25"/>
</dbReference>
<comment type="caution">
    <text evidence="5">The sequence shown here is derived from an EMBL/GenBank/DDBJ whole genome shotgun (WGS) entry which is preliminary data.</text>
</comment>
<evidence type="ECO:0000259" key="4">
    <source>
        <dbReference type="Pfam" id="PF13649"/>
    </source>
</evidence>
<name>A0A428JCE6_9BACT</name>
<accession>A0A428JCE6</accession>
<dbReference type="SUPFAM" id="SSF53335">
    <property type="entry name" value="S-adenosyl-L-methionine-dependent methyltransferases"/>
    <property type="match status" value="1"/>
</dbReference>
<dbReference type="PANTHER" id="PTHR43464">
    <property type="entry name" value="METHYLTRANSFERASE"/>
    <property type="match status" value="1"/>
</dbReference>
<evidence type="ECO:0000256" key="2">
    <source>
        <dbReference type="ARBA" id="ARBA00022679"/>
    </source>
</evidence>
<dbReference type="InterPro" id="IPR029063">
    <property type="entry name" value="SAM-dependent_MTases_sf"/>
</dbReference>
<reference evidence="5 6" key="1">
    <citation type="submission" date="2018-12" db="EMBL/GenBank/DDBJ databases">
        <authorList>
            <person name="Feng G."/>
            <person name="Zhu H."/>
        </authorList>
    </citation>
    <scope>NUCLEOTIDE SEQUENCE [LARGE SCALE GENOMIC DNA]</scope>
    <source>
        <strain evidence="5 6">9PBR-2</strain>
    </source>
</reference>
<dbReference type="GO" id="GO:0008168">
    <property type="term" value="F:methyltransferase activity"/>
    <property type="evidence" value="ECO:0007669"/>
    <property type="project" value="UniProtKB-KW"/>
</dbReference>
<evidence type="ECO:0000256" key="1">
    <source>
        <dbReference type="ARBA" id="ARBA00022603"/>
    </source>
</evidence>
<keyword evidence="1 5" id="KW-0489">Methyltransferase</keyword>
<dbReference type="PANTHER" id="PTHR43464:SF19">
    <property type="entry name" value="UBIQUINONE BIOSYNTHESIS O-METHYLTRANSFERASE, MITOCHONDRIAL"/>
    <property type="match status" value="1"/>
</dbReference>
<feature type="domain" description="Methyltransferase" evidence="4">
    <location>
        <begin position="84"/>
        <end position="175"/>
    </location>
</feature>
<dbReference type="AlphaFoldDB" id="A0A428JCE6"/>
<gene>
    <name evidence="5" type="ORF">EI290_17205</name>
</gene>
<organism evidence="5 6">
    <name type="scientific">Hymenobacter metallilatus</name>
    <dbReference type="NCBI Taxonomy" id="2493666"/>
    <lineage>
        <taxon>Bacteria</taxon>
        <taxon>Pseudomonadati</taxon>
        <taxon>Bacteroidota</taxon>
        <taxon>Cytophagia</taxon>
        <taxon>Cytophagales</taxon>
        <taxon>Hymenobacteraceae</taxon>
        <taxon>Hymenobacter</taxon>
    </lineage>
</organism>
<dbReference type="Pfam" id="PF13649">
    <property type="entry name" value="Methyltransf_25"/>
    <property type="match status" value="1"/>
</dbReference>
<keyword evidence="6" id="KW-1185">Reference proteome</keyword>
<evidence type="ECO:0000313" key="6">
    <source>
        <dbReference type="Proteomes" id="UP000280066"/>
    </source>
</evidence>
<dbReference type="OrthoDB" id="9789123at2"/>
<dbReference type="EMBL" id="RWIS01000012">
    <property type="protein sequence ID" value="RSK29606.1"/>
    <property type="molecule type" value="Genomic_DNA"/>
</dbReference>
<sequence length="324" mass="35864">MMQAGSNLCASSSLMGTTRAGKQQGMVVFPQLAAMKTTDVLQVYDAHYAADYDNRFLLLPDIRSNTEADLTLLRGLLGPDARWLDIGCGTGYFLSKFPGVARAGYDLSAAMLAQARRGSPDALFFREGDFRDPVPEWEAQWSLVTCMWSAYSYCETVKEVEQVVANMVEWTRPGGAIFIPVLDLEEMRGTSVLYHTDSAGIFPGDFWITGVTWSWAESETGKTHHHLIAPHIEHFIRLLAPHFKQVEVVSHPAVVPGGPARRAVLATARRTGIDATRPATVIWPTPKPVVPAAATLPLTVLLKEVVSRLRPGHLWRAVRHRLHR</sequence>
<keyword evidence="3" id="KW-0949">S-adenosyl-L-methionine</keyword>
<dbReference type="CDD" id="cd02440">
    <property type="entry name" value="AdoMet_MTases"/>
    <property type="match status" value="1"/>
</dbReference>
<dbReference type="Proteomes" id="UP000280066">
    <property type="component" value="Unassembled WGS sequence"/>
</dbReference>
<evidence type="ECO:0000313" key="5">
    <source>
        <dbReference type="EMBL" id="RSK29606.1"/>
    </source>
</evidence>
<proteinExistence type="predicted"/>
<dbReference type="Gene3D" id="3.40.50.150">
    <property type="entry name" value="Vaccinia Virus protein VP39"/>
    <property type="match status" value="1"/>
</dbReference>
<dbReference type="GO" id="GO:0032259">
    <property type="term" value="P:methylation"/>
    <property type="evidence" value="ECO:0007669"/>
    <property type="project" value="UniProtKB-KW"/>
</dbReference>